<evidence type="ECO:0000313" key="2">
    <source>
        <dbReference type="EMBL" id="KZT70250.1"/>
    </source>
</evidence>
<evidence type="ECO:0000256" key="1">
    <source>
        <dbReference type="SAM" id="MobiDB-lite"/>
    </source>
</evidence>
<dbReference type="OrthoDB" id="16851at2759"/>
<name>A0A165R3D0_9APHY</name>
<keyword evidence="3" id="KW-1185">Reference proteome</keyword>
<dbReference type="AlphaFoldDB" id="A0A165R3D0"/>
<sequence length="365" mass="40342">MLDFTQLTSLDGIANRFTEIASALLHHYRLSVDVEGGEAEYELMEIEFYLYHPSCHEDPFTHRSHEQQQAGQWYFHRAPRRSGSEQPVQAHGSGYRGGTRKGLDVTIGIIQNALPKRDNERDTACDSPSSGSAETAHPRGGILLRTMRRISDNKIFSGPSLLVDELLRASRVNSIAELVTDKLHGDTSAFSVVFGGTASNASPAPTPASVQLRLKRSRTNSSRAKLRIFQSPRIGLDLSNPEIPKENPYQHPRVQFVARPYRYFVHPHLLTANGRGQTFLGVHHQCADQAHLENDEEVLEEIMRLTGLKAQTAKNYLAEYRFGLEKGQLKAFLGAAGKGASAAPITFLRMMGTLVKLAGSQSVVA</sequence>
<organism evidence="2 3">
    <name type="scientific">Daedalea quercina L-15889</name>
    <dbReference type="NCBI Taxonomy" id="1314783"/>
    <lineage>
        <taxon>Eukaryota</taxon>
        <taxon>Fungi</taxon>
        <taxon>Dikarya</taxon>
        <taxon>Basidiomycota</taxon>
        <taxon>Agaricomycotina</taxon>
        <taxon>Agaricomycetes</taxon>
        <taxon>Polyporales</taxon>
        <taxon>Fomitopsis</taxon>
    </lineage>
</organism>
<protein>
    <submittedName>
        <fullName evidence="2">Uncharacterized protein</fullName>
    </submittedName>
</protein>
<feature type="region of interest" description="Disordered" evidence="1">
    <location>
        <begin position="80"/>
        <end position="99"/>
    </location>
</feature>
<dbReference type="EMBL" id="KV429052">
    <property type="protein sequence ID" value="KZT70250.1"/>
    <property type="molecule type" value="Genomic_DNA"/>
</dbReference>
<dbReference type="Proteomes" id="UP000076727">
    <property type="component" value="Unassembled WGS sequence"/>
</dbReference>
<accession>A0A165R3D0</accession>
<evidence type="ECO:0000313" key="3">
    <source>
        <dbReference type="Proteomes" id="UP000076727"/>
    </source>
</evidence>
<reference evidence="2 3" key="1">
    <citation type="journal article" date="2016" name="Mol. Biol. Evol.">
        <title>Comparative Genomics of Early-Diverging Mushroom-Forming Fungi Provides Insights into the Origins of Lignocellulose Decay Capabilities.</title>
        <authorList>
            <person name="Nagy L.G."/>
            <person name="Riley R."/>
            <person name="Tritt A."/>
            <person name="Adam C."/>
            <person name="Daum C."/>
            <person name="Floudas D."/>
            <person name="Sun H."/>
            <person name="Yadav J.S."/>
            <person name="Pangilinan J."/>
            <person name="Larsson K.H."/>
            <person name="Matsuura K."/>
            <person name="Barry K."/>
            <person name="Labutti K."/>
            <person name="Kuo R."/>
            <person name="Ohm R.A."/>
            <person name="Bhattacharya S.S."/>
            <person name="Shirouzu T."/>
            <person name="Yoshinaga Y."/>
            <person name="Martin F.M."/>
            <person name="Grigoriev I.V."/>
            <person name="Hibbett D.S."/>
        </authorList>
    </citation>
    <scope>NUCLEOTIDE SEQUENCE [LARGE SCALE GENOMIC DNA]</scope>
    <source>
        <strain evidence="2 3">L-15889</strain>
    </source>
</reference>
<dbReference type="STRING" id="1314783.A0A165R3D0"/>
<gene>
    <name evidence="2" type="ORF">DAEQUDRAFT_737479</name>
</gene>
<proteinExistence type="predicted"/>
<feature type="region of interest" description="Disordered" evidence="1">
    <location>
        <begin position="116"/>
        <end position="140"/>
    </location>
</feature>